<geneLocation type="plasmid" evidence="2 4">
    <name>unnamedB</name>
</geneLocation>
<evidence type="ECO:0000313" key="2">
    <source>
        <dbReference type="EMBL" id="WFP95522.1"/>
    </source>
</evidence>
<dbReference type="KEGG" id="eah:FA04_30915"/>
<dbReference type="InterPro" id="IPR016084">
    <property type="entry name" value="Haem_Oase-like_multi-hlx"/>
</dbReference>
<evidence type="ECO:0000313" key="4">
    <source>
        <dbReference type="Proteomes" id="UP001214094"/>
    </source>
</evidence>
<dbReference type="Proteomes" id="UP001214094">
    <property type="component" value="Plasmid unnamedB"/>
</dbReference>
<accession>A0A9Q8YFA2</accession>
<gene>
    <name evidence="1" type="ORF">NE863_31435</name>
    <name evidence="2" type="ORF">P4B07_31375</name>
</gene>
<dbReference type="CDD" id="cd19166">
    <property type="entry name" value="HemeO-bac"/>
    <property type="match status" value="1"/>
</dbReference>
<reference evidence="2 4" key="2">
    <citation type="submission" date="2023-03" db="EMBL/GenBank/DDBJ databases">
        <title>Comparative genome and transcriptome analysis combination mining strategies for increasing vitamin B12 production of Ensifer adhaerens strain.</title>
        <authorList>
            <person name="Yongheng L."/>
        </authorList>
    </citation>
    <scope>NUCLEOTIDE SEQUENCE [LARGE SCALE GENOMIC DNA]</scope>
    <source>
        <strain evidence="2 4">Casida A-T305</strain>
        <plasmid evidence="2 4">unnamedB</plasmid>
    </source>
</reference>
<dbReference type="Gene3D" id="1.20.910.10">
    <property type="entry name" value="Heme oxygenase-like"/>
    <property type="match status" value="1"/>
</dbReference>
<protein>
    <submittedName>
        <fullName evidence="1">Biliverdin-producing heme oxygenase</fullName>
    </submittedName>
</protein>
<evidence type="ECO:0000313" key="1">
    <source>
        <dbReference type="EMBL" id="USJ27012.1"/>
    </source>
</evidence>
<dbReference type="Proteomes" id="UP001055460">
    <property type="component" value="Plasmid pB"/>
</dbReference>
<dbReference type="GeneID" id="69987059"/>
<dbReference type="EMBL" id="CP121310">
    <property type="protein sequence ID" value="WFP95522.1"/>
    <property type="molecule type" value="Genomic_DNA"/>
</dbReference>
<dbReference type="AlphaFoldDB" id="A0A9Q8YFA2"/>
<reference evidence="1" key="1">
    <citation type="submission" date="2022-06" db="EMBL/GenBank/DDBJ databases">
        <title>Physiological and biochemical characterization and genomic elucidation of a strain of the genus Ensifer adhaerens M8 that combines arsenic oxidation and chromium reduction.</title>
        <authorList>
            <person name="Li X."/>
            <person name="Yu c."/>
        </authorList>
    </citation>
    <scope>NUCLEOTIDE SEQUENCE</scope>
    <source>
        <strain evidence="1">M8</strain>
        <plasmid evidence="1">pB</plasmid>
    </source>
</reference>
<sequence>MRGSERVELRNRTRDAHQRVDAAVGELSTIEDYRRYVARVLPFRAIMDEALRNVSWPEGWNWRPSGVAELLAQDACDLGLAPARRIRPDFDLSDPSALLGALYVVEGSSLGARVLRQRALKLGFDETFGAKHLASMANDTTRWPSFLSLLERTRDFDVVRSAVTANAVFALAQTCFESTYLVAS</sequence>
<geneLocation type="plasmid" evidence="1 3">
    <name>pB</name>
</geneLocation>
<organism evidence="1 3">
    <name type="scientific">Ensifer adhaerens</name>
    <name type="common">Sinorhizobium morelense</name>
    <dbReference type="NCBI Taxonomy" id="106592"/>
    <lineage>
        <taxon>Bacteria</taxon>
        <taxon>Pseudomonadati</taxon>
        <taxon>Pseudomonadota</taxon>
        <taxon>Alphaproteobacteria</taxon>
        <taxon>Hyphomicrobiales</taxon>
        <taxon>Rhizobiaceae</taxon>
        <taxon>Sinorhizobium/Ensifer group</taxon>
        <taxon>Ensifer</taxon>
    </lineage>
</organism>
<name>A0A9Q8YFA2_ENSAD</name>
<dbReference type="SUPFAM" id="SSF48613">
    <property type="entry name" value="Heme oxygenase-like"/>
    <property type="match status" value="1"/>
</dbReference>
<dbReference type="EMBL" id="CP098809">
    <property type="protein sequence ID" value="USJ27012.1"/>
    <property type="molecule type" value="Genomic_DNA"/>
</dbReference>
<evidence type="ECO:0000313" key="3">
    <source>
        <dbReference type="Proteomes" id="UP001055460"/>
    </source>
</evidence>
<dbReference type="RefSeq" id="WP_051659652.1">
    <property type="nucleotide sequence ID" value="NZ_CP015882.1"/>
</dbReference>
<keyword evidence="1" id="KW-0614">Plasmid</keyword>
<keyword evidence="4" id="KW-1185">Reference proteome</keyword>
<proteinExistence type="predicted"/>